<evidence type="ECO:0000313" key="1">
    <source>
        <dbReference type="EMBL" id="KKM17979.1"/>
    </source>
</evidence>
<organism evidence="1">
    <name type="scientific">marine sediment metagenome</name>
    <dbReference type="NCBI Taxonomy" id="412755"/>
    <lineage>
        <taxon>unclassified sequences</taxon>
        <taxon>metagenomes</taxon>
        <taxon>ecological metagenomes</taxon>
    </lineage>
</organism>
<name>A0A0F9IE44_9ZZZZ</name>
<dbReference type="EMBL" id="LAZR01014329">
    <property type="protein sequence ID" value="KKM17979.1"/>
    <property type="molecule type" value="Genomic_DNA"/>
</dbReference>
<protein>
    <submittedName>
        <fullName evidence="1">Uncharacterized protein</fullName>
    </submittedName>
</protein>
<gene>
    <name evidence="1" type="ORF">LCGC14_1670390</name>
</gene>
<proteinExistence type="predicted"/>
<feature type="non-terminal residue" evidence="1">
    <location>
        <position position="1"/>
    </location>
</feature>
<comment type="caution">
    <text evidence="1">The sequence shown here is derived from an EMBL/GenBank/DDBJ whole genome shotgun (WGS) entry which is preliminary data.</text>
</comment>
<accession>A0A0F9IE44</accession>
<dbReference type="AlphaFoldDB" id="A0A0F9IE44"/>
<reference evidence="1" key="1">
    <citation type="journal article" date="2015" name="Nature">
        <title>Complex archaea that bridge the gap between prokaryotes and eukaryotes.</title>
        <authorList>
            <person name="Spang A."/>
            <person name="Saw J.H."/>
            <person name="Jorgensen S.L."/>
            <person name="Zaremba-Niedzwiedzka K."/>
            <person name="Martijn J."/>
            <person name="Lind A.E."/>
            <person name="van Eijk R."/>
            <person name="Schleper C."/>
            <person name="Guy L."/>
            <person name="Ettema T.J."/>
        </authorList>
    </citation>
    <scope>NUCLEOTIDE SEQUENCE</scope>
</reference>
<sequence length="102" mass="11818">VWRYGLLPTISKVRSGGGWVNEYKIDKAGIQYSFMPVWANHYPSHRKLDLQKLVEDGFREFPLFDFEGKLVKIIHSPHLGVDEPAVKEVMLEAEGMWKKFLA</sequence>